<dbReference type="Gene3D" id="3.80.10.10">
    <property type="entry name" value="Ribonuclease Inhibitor"/>
    <property type="match status" value="1"/>
</dbReference>
<dbReference type="GO" id="GO:0000981">
    <property type="term" value="F:DNA-binding transcription factor activity, RNA polymerase II-specific"/>
    <property type="evidence" value="ECO:0007669"/>
    <property type="project" value="TreeGrafter"/>
</dbReference>
<dbReference type="SUPFAM" id="SSF52047">
    <property type="entry name" value="RNI-like"/>
    <property type="match status" value="1"/>
</dbReference>
<evidence type="ECO:0000313" key="7">
    <source>
        <dbReference type="EnsemblFungi" id="PTTG_29179-t43_1-p1"/>
    </source>
</evidence>
<keyword evidence="2" id="KW-0805">Transcription regulation</keyword>
<keyword evidence="8" id="KW-1185">Reference proteome</keyword>
<keyword evidence="3" id="KW-0238">DNA-binding</keyword>
<reference evidence="7" key="4">
    <citation type="submission" date="2025-05" db="UniProtKB">
        <authorList>
            <consortium name="EnsemblFungi"/>
        </authorList>
    </citation>
    <scope>IDENTIFICATION</scope>
    <source>
        <strain evidence="7">isolate 1-1 / race 1 (BBBD)</strain>
    </source>
</reference>
<name>A0A180G614_PUCT1</name>
<evidence type="ECO:0000256" key="1">
    <source>
        <dbReference type="ARBA" id="ARBA00004123"/>
    </source>
</evidence>
<dbReference type="OrthoDB" id="2502043at2759"/>
<proteinExistence type="predicted"/>
<dbReference type="Proteomes" id="UP000005240">
    <property type="component" value="Unassembled WGS sequence"/>
</dbReference>
<accession>A0A180G614</accession>
<dbReference type="PANTHER" id="PTHR11988:SF27">
    <property type="entry name" value="GH27708P"/>
    <property type="match status" value="1"/>
</dbReference>
<keyword evidence="5" id="KW-0539">Nucleus</keyword>
<reference evidence="6" key="2">
    <citation type="submission" date="2016-05" db="EMBL/GenBank/DDBJ databases">
        <title>Comparative analysis highlights variable genome content of wheat rusts and divergence of the mating loci.</title>
        <authorList>
            <person name="Cuomo C.A."/>
            <person name="Bakkeren G."/>
            <person name="Szabo L."/>
            <person name="Khalil H."/>
            <person name="Joly D."/>
            <person name="Goldberg J."/>
            <person name="Young S."/>
            <person name="Zeng Q."/>
            <person name="Fellers J."/>
        </authorList>
    </citation>
    <scope>NUCLEOTIDE SEQUENCE [LARGE SCALE GENOMIC DNA]</scope>
    <source>
        <strain evidence="6">1-1 BBBD Race 1</strain>
    </source>
</reference>
<protein>
    <submittedName>
        <fullName evidence="6 7">Uncharacterized protein</fullName>
    </submittedName>
</protein>
<dbReference type="EnsemblFungi" id="PTTG_29179-t43_1">
    <property type="protein sequence ID" value="PTTG_29179-t43_1-p1"/>
    <property type="gene ID" value="PTTG_29179"/>
</dbReference>
<dbReference type="GO" id="GO:0005634">
    <property type="term" value="C:nucleus"/>
    <property type="evidence" value="ECO:0007669"/>
    <property type="project" value="UniProtKB-SubCell"/>
</dbReference>
<dbReference type="GO" id="GO:0000978">
    <property type="term" value="F:RNA polymerase II cis-regulatory region sequence-specific DNA binding"/>
    <property type="evidence" value="ECO:0007669"/>
    <property type="project" value="TreeGrafter"/>
</dbReference>
<dbReference type="VEuPathDB" id="FungiDB:PTTG_29179"/>
<evidence type="ECO:0000256" key="4">
    <source>
        <dbReference type="ARBA" id="ARBA00023163"/>
    </source>
</evidence>
<comment type="subcellular location">
    <subcellularLocation>
        <location evidence="1">Nucleus</location>
    </subcellularLocation>
</comment>
<dbReference type="InterPro" id="IPR032675">
    <property type="entry name" value="LRR_dom_sf"/>
</dbReference>
<reference evidence="6" key="1">
    <citation type="submission" date="2009-11" db="EMBL/GenBank/DDBJ databases">
        <authorList>
            <consortium name="The Broad Institute Genome Sequencing Platform"/>
            <person name="Ward D."/>
            <person name="Feldgarden M."/>
            <person name="Earl A."/>
            <person name="Young S.K."/>
            <person name="Zeng Q."/>
            <person name="Koehrsen M."/>
            <person name="Alvarado L."/>
            <person name="Berlin A."/>
            <person name="Bochicchio J."/>
            <person name="Borenstein D."/>
            <person name="Chapman S.B."/>
            <person name="Chen Z."/>
            <person name="Engels R."/>
            <person name="Freedman E."/>
            <person name="Gellesch M."/>
            <person name="Goldberg J."/>
            <person name="Griggs A."/>
            <person name="Gujja S."/>
            <person name="Heilman E."/>
            <person name="Heiman D."/>
            <person name="Hepburn T."/>
            <person name="Howarth C."/>
            <person name="Jen D."/>
            <person name="Larson L."/>
            <person name="Lewis B."/>
            <person name="Mehta T."/>
            <person name="Park D."/>
            <person name="Pearson M."/>
            <person name="Roberts A."/>
            <person name="Saif S."/>
            <person name="Shea T."/>
            <person name="Shenoy N."/>
            <person name="Sisk P."/>
            <person name="Stolte C."/>
            <person name="Sykes S."/>
            <person name="Thomson T."/>
            <person name="Walk T."/>
            <person name="White J."/>
            <person name="Yandava C."/>
            <person name="Izard J."/>
            <person name="Baranova O.V."/>
            <person name="Blanton J.M."/>
            <person name="Tanner A.C."/>
            <person name="Dewhirst F.E."/>
            <person name="Haas B."/>
            <person name="Nusbaum C."/>
            <person name="Birren B."/>
        </authorList>
    </citation>
    <scope>NUCLEOTIDE SEQUENCE [LARGE SCALE GENOMIC DNA]</scope>
    <source>
        <strain evidence="6">1-1 BBBD Race 1</strain>
    </source>
</reference>
<evidence type="ECO:0000256" key="3">
    <source>
        <dbReference type="ARBA" id="ARBA00023125"/>
    </source>
</evidence>
<dbReference type="AlphaFoldDB" id="A0A180G614"/>
<dbReference type="EMBL" id="ADAS02000221">
    <property type="protein sequence ID" value="OAV88034.1"/>
    <property type="molecule type" value="Genomic_DNA"/>
</dbReference>
<sequence length="516" mass="58267">MARITDLPAELFQRIIDHLGLAFPHDTNLGNKHVDVDHADHDGRRDIRQKARSHLEYKDAYGSSPHPQVSWPDALPSNPLLPLCLVNSTFRQFAQEALFTNVALLDQWQAYLFHRTLTSPSPNDEGSEVLRAAINEEDEYEAREHDLETSRSSAVYPPRLNKLARHVRALQFRWAGHCSMGRGGGSLICEILQSCPLLESITIGTSFLTRCKEPILQVLASRQFIKEFVVLENPNAGCLTFQWQAHEVVGRLFFRWKFLETIEFIRLPGWPYKDVETIYNSIPALNCALRTIVLNEPSLSEKELSMILKSSRESLRTLQISCPTSLLDRPGLYRILKECTSPNLESLTLEVGRCWHPIPSSARIEGANDSQINPGLLDFVFKSSSALTKIKVLSITGPLAGSEFFDLLPQSIVKLTWNRCDLQALAFADALSGRRLNENLGSPPEIHCSPPDYTFSVSEHVQWLPNLKCCSVGDTITWSTQDLQVILRELEARQVCFHPGPGRIFSADRGRYERSR</sequence>
<gene>
    <name evidence="6" type="ORF">PTTG_29179</name>
</gene>
<organism evidence="6">
    <name type="scientific">Puccinia triticina (isolate 1-1 / race 1 (BBBD))</name>
    <name type="common">Brown leaf rust fungus</name>
    <dbReference type="NCBI Taxonomy" id="630390"/>
    <lineage>
        <taxon>Eukaryota</taxon>
        <taxon>Fungi</taxon>
        <taxon>Dikarya</taxon>
        <taxon>Basidiomycota</taxon>
        <taxon>Pucciniomycotina</taxon>
        <taxon>Pucciniomycetes</taxon>
        <taxon>Pucciniales</taxon>
        <taxon>Pucciniaceae</taxon>
        <taxon>Puccinia</taxon>
    </lineage>
</organism>
<dbReference type="InterPro" id="IPR040223">
    <property type="entry name" value="PAR_bZIP"/>
</dbReference>
<reference evidence="7 8" key="3">
    <citation type="journal article" date="2017" name="G3 (Bethesda)">
        <title>Comparative analysis highlights variable genome content of wheat rusts and divergence of the mating loci.</title>
        <authorList>
            <person name="Cuomo C.A."/>
            <person name="Bakkeren G."/>
            <person name="Khalil H.B."/>
            <person name="Panwar V."/>
            <person name="Joly D."/>
            <person name="Linning R."/>
            <person name="Sakthikumar S."/>
            <person name="Song X."/>
            <person name="Adiconis X."/>
            <person name="Fan L."/>
            <person name="Goldberg J.M."/>
            <person name="Levin J.Z."/>
            <person name="Young S."/>
            <person name="Zeng Q."/>
            <person name="Anikster Y."/>
            <person name="Bruce M."/>
            <person name="Wang M."/>
            <person name="Yin C."/>
            <person name="McCallum B."/>
            <person name="Szabo L.J."/>
            <person name="Hulbert S."/>
            <person name="Chen X."/>
            <person name="Fellers J.P."/>
        </authorList>
    </citation>
    <scope>NUCLEOTIDE SEQUENCE</scope>
    <source>
        <strain evidence="8">Isolate 1-1 / race 1 (BBBD)</strain>
        <strain evidence="7">isolate 1-1 / race 1 (BBBD)</strain>
    </source>
</reference>
<evidence type="ECO:0000256" key="2">
    <source>
        <dbReference type="ARBA" id="ARBA00023015"/>
    </source>
</evidence>
<keyword evidence="4" id="KW-0804">Transcription</keyword>
<evidence type="ECO:0000313" key="8">
    <source>
        <dbReference type="Proteomes" id="UP000005240"/>
    </source>
</evidence>
<dbReference type="PANTHER" id="PTHR11988">
    <property type="entry name" value="THYROTROPH EMBRYONIC FACTOR RELATED"/>
    <property type="match status" value="1"/>
</dbReference>
<evidence type="ECO:0000313" key="6">
    <source>
        <dbReference type="EMBL" id="OAV88034.1"/>
    </source>
</evidence>
<evidence type="ECO:0000256" key="5">
    <source>
        <dbReference type="ARBA" id="ARBA00023242"/>
    </source>
</evidence>